<accession>A0A382SLM3</accession>
<gene>
    <name evidence="2" type="ORF">METZ01_LOCUS362665</name>
</gene>
<sequence>HLMVESELKKSGLDPTKFLKPVKKMNDTG</sequence>
<dbReference type="AlphaFoldDB" id="A0A382SLM3"/>
<dbReference type="EMBL" id="UINC01129428">
    <property type="protein sequence ID" value="SVD09811.1"/>
    <property type="molecule type" value="Genomic_DNA"/>
</dbReference>
<evidence type="ECO:0000256" key="1">
    <source>
        <dbReference type="SAM" id="MobiDB-lite"/>
    </source>
</evidence>
<name>A0A382SLM3_9ZZZZ</name>
<feature type="region of interest" description="Disordered" evidence="1">
    <location>
        <begin position="1"/>
        <end position="29"/>
    </location>
</feature>
<feature type="non-terminal residue" evidence="2">
    <location>
        <position position="1"/>
    </location>
</feature>
<reference evidence="2" key="1">
    <citation type="submission" date="2018-05" db="EMBL/GenBank/DDBJ databases">
        <authorList>
            <person name="Lanie J.A."/>
            <person name="Ng W.-L."/>
            <person name="Kazmierczak K.M."/>
            <person name="Andrzejewski T.M."/>
            <person name="Davidsen T.M."/>
            <person name="Wayne K.J."/>
            <person name="Tettelin H."/>
            <person name="Glass J.I."/>
            <person name="Rusch D."/>
            <person name="Podicherti R."/>
            <person name="Tsui H.-C.T."/>
            <person name="Winkler M.E."/>
        </authorList>
    </citation>
    <scope>NUCLEOTIDE SEQUENCE</scope>
</reference>
<organism evidence="2">
    <name type="scientific">marine metagenome</name>
    <dbReference type="NCBI Taxonomy" id="408172"/>
    <lineage>
        <taxon>unclassified sequences</taxon>
        <taxon>metagenomes</taxon>
        <taxon>ecological metagenomes</taxon>
    </lineage>
</organism>
<proteinExistence type="predicted"/>
<protein>
    <submittedName>
        <fullName evidence="2">Uncharacterized protein</fullName>
    </submittedName>
</protein>
<evidence type="ECO:0000313" key="2">
    <source>
        <dbReference type="EMBL" id="SVD09811.1"/>
    </source>
</evidence>
<feature type="compositionally biased region" description="Basic and acidic residues" evidence="1">
    <location>
        <begin position="1"/>
        <end position="12"/>
    </location>
</feature>